<organism evidence="3 4">
    <name type="scientific">Psilocybe cf. subviscida</name>
    <dbReference type="NCBI Taxonomy" id="2480587"/>
    <lineage>
        <taxon>Eukaryota</taxon>
        <taxon>Fungi</taxon>
        <taxon>Dikarya</taxon>
        <taxon>Basidiomycota</taxon>
        <taxon>Agaricomycotina</taxon>
        <taxon>Agaricomycetes</taxon>
        <taxon>Agaricomycetidae</taxon>
        <taxon>Agaricales</taxon>
        <taxon>Agaricineae</taxon>
        <taxon>Strophariaceae</taxon>
        <taxon>Psilocybe</taxon>
    </lineage>
</organism>
<proteinExistence type="predicted"/>
<evidence type="ECO:0000313" key="4">
    <source>
        <dbReference type="Proteomes" id="UP000567179"/>
    </source>
</evidence>
<evidence type="ECO:0000256" key="1">
    <source>
        <dbReference type="ARBA" id="ARBA00022737"/>
    </source>
</evidence>
<gene>
    <name evidence="3" type="ORF">D9619_002448</name>
</gene>
<accession>A0A8H5AWE4</accession>
<dbReference type="PANTHER" id="PTHR10039:SF14">
    <property type="entry name" value="NACHT DOMAIN-CONTAINING PROTEIN"/>
    <property type="match status" value="1"/>
</dbReference>
<feature type="domain" description="NACHT" evidence="2">
    <location>
        <begin position="103"/>
        <end position="219"/>
    </location>
</feature>
<keyword evidence="1" id="KW-0677">Repeat</keyword>
<keyword evidence="4" id="KW-1185">Reference proteome</keyword>
<dbReference type="Gene3D" id="3.40.50.300">
    <property type="entry name" value="P-loop containing nucleotide triphosphate hydrolases"/>
    <property type="match status" value="1"/>
</dbReference>
<dbReference type="InterPro" id="IPR027417">
    <property type="entry name" value="P-loop_NTPase"/>
</dbReference>
<dbReference type="Proteomes" id="UP000567179">
    <property type="component" value="Unassembled WGS sequence"/>
</dbReference>
<reference evidence="3 4" key="1">
    <citation type="journal article" date="2020" name="ISME J.">
        <title>Uncovering the hidden diversity of litter-decomposition mechanisms in mushroom-forming fungi.</title>
        <authorList>
            <person name="Floudas D."/>
            <person name="Bentzer J."/>
            <person name="Ahren D."/>
            <person name="Johansson T."/>
            <person name="Persson P."/>
            <person name="Tunlid A."/>
        </authorList>
    </citation>
    <scope>NUCLEOTIDE SEQUENCE [LARGE SCALE GENOMIC DNA]</scope>
    <source>
        <strain evidence="3 4">CBS 101986</strain>
    </source>
</reference>
<dbReference type="InterPro" id="IPR056884">
    <property type="entry name" value="NPHP3-like_N"/>
</dbReference>
<evidence type="ECO:0000259" key="2">
    <source>
        <dbReference type="PROSITE" id="PS50837"/>
    </source>
</evidence>
<dbReference type="AlphaFoldDB" id="A0A8H5AWE4"/>
<dbReference type="EMBL" id="JAACJJ010000056">
    <property type="protein sequence ID" value="KAF5312189.1"/>
    <property type="molecule type" value="Genomic_DNA"/>
</dbReference>
<dbReference type="PANTHER" id="PTHR10039">
    <property type="entry name" value="AMELOGENIN"/>
    <property type="match status" value="1"/>
</dbReference>
<comment type="caution">
    <text evidence="3">The sequence shown here is derived from an EMBL/GenBank/DDBJ whole genome shotgun (WGS) entry which is preliminary data.</text>
</comment>
<evidence type="ECO:0000313" key="3">
    <source>
        <dbReference type="EMBL" id="KAF5312189.1"/>
    </source>
</evidence>
<dbReference type="OrthoDB" id="7464126at2759"/>
<name>A0A8H5AWE4_9AGAR</name>
<dbReference type="Pfam" id="PF24883">
    <property type="entry name" value="NPHP3_N"/>
    <property type="match status" value="1"/>
</dbReference>
<sequence>MCHWKPSFLVPLFVLQHQVPKSATMFNRAQNLVVNGGVFVAGSHSSPKAPDGRLERLLDEVAPNAILNAGGRADEVRCYPGTRKEIIGKMERWMDDKSFRTSRMMWLSGPAGAGKSAIFQTVAERCRNRGRHAANFFFFRGDSTRNFAQPLVATLVYQLRCFYPALDERLADCLTATPLICGASTEDQFIQLISEPIQTVLRPPLIWRPIILIIDGLDECNDMRKQEEIVVALHALVKDETSPFRVLVASRAEHHLVMAFNKLGASVESLFLDNEYRPQDDIRRFVFAKFDEIKRVHSLAHTLGEHWPAQADIDKITDKSSGQFIYAATAMRFIQYSPASPALSLLTIHGIQPSSYHSPFAQLDMVYSYIFSKSSDIRRVKLVLGAYFIIERGVPPSDRGQTLGALLRDIAMIEIQSTLADLVAIIKVADADCVELVFYHASLSDYLKDKSRSEIFYVDVEETAAELSIISLKNFRDSGSFTHAIFVLGYVKEASIELSKTLLDASKWRFNADLRIGFSWGGFICTIERLYFTTEKPFFRLLLQGWICFAYANKIDVRKDIDLQSRSAYRYYKLYLVTERVKFALKLTR</sequence>
<protein>
    <recommendedName>
        <fullName evidence="2">NACHT domain-containing protein</fullName>
    </recommendedName>
</protein>
<dbReference type="SUPFAM" id="SSF52540">
    <property type="entry name" value="P-loop containing nucleoside triphosphate hydrolases"/>
    <property type="match status" value="1"/>
</dbReference>
<dbReference type="InterPro" id="IPR007111">
    <property type="entry name" value="NACHT_NTPase"/>
</dbReference>
<dbReference type="PROSITE" id="PS50837">
    <property type="entry name" value="NACHT"/>
    <property type="match status" value="1"/>
</dbReference>